<dbReference type="GO" id="GO:0009279">
    <property type="term" value="C:cell outer membrane"/>
    <property type="evidence" value="ECO:0007669"/>
    <property type="project" value="UniProtKB-SubCell"/>
</dbReference>
<dbReference type="RefSeq" id="WP_175162412.1">
    <property type="nucleotide sequence ID" value="NZ_CADIKI010000012.1"/>
</dbReference>
<dbReference type="InterPro" id="IPR010130">
    <property type="entry name" value="T1SS_OMP_TolC"/>
</dbReference>
<sequence>MNNCNPCTERHSDMTGGHFGTLLCSAVLCLTLISAAAGTYAAQAEPNSSSGASSPASSSIPDIQSNKLQPDASGPELTGVDTQSGSTGQSADGAALGLNQSVRLALNHYPSIADAISQLSQAGVGIDVARAGYFPKVTTGLGGGNNSPTGRASTTSVEITQMIYDFNKVKSAVGQASATVKRQRAEVLREIQSVERQTAEAYVNVSRYQALVRIAEDQVSAMERVYEMAELRASAGVSTRSDPIQAGARLHGARASLGEMRAQSQRARQHLRTLTGSELSGQVAPLSMEQASGKSLSADPDTNLMPDVMVAQAEAEISQKQLDAARADRLPTVSLDYTLNKNLTGINPTTFTRNGSNHTLMVTLTWNAFQGGALNAQVNAANYALDAARSRIERAQLDSMDAALDSREQALGAKSRVTDLTARKASLESARDLYQEQYKLGSRSILDLLSTEEEFFQAVSDETQVQHDYWIGVVDYVAATGAGNEFYGIGVDAAPGLEGNR</sequence>
<accession>A0A6J5G9Z6</accession>
<feature type="compositionally biased region" description="Polar residues" evidence="9">
    <location>
        <begin position="80"/>
        <end position="90"/>
    </location>
</feature>
<dbReference type="GO" id="GO:0015562">
    <property type="term" value="F:efflux transmembrane transporter activity"/>
    <property type="evidence" value="ECO:0007669"/>
    <property type="project" value="InterPro"/>
</dbReference>
<dbReference type="Proteomes" id="UP000494252">
    <property type="component" value="Unassembled WGS sequence"/>
</dbReference>
<name>A0A6J5G9Z6_9BURK</name>
<evidence type="ECO:0000256" key="3">
    <source>
        <dbReference type="ARBA" id="ARBA00022448"/>
    </source>
</evidence>
<organism evidence="10 11">
    <name type="scientific">Paraburkholderia fynbosensis</name>
    <dbReference type="NCBI Taxonomy" id="1200993"/>
    <lineage>
        <taxon>Bacteria</taxon>
        <taxon>Pseudomonadati</taxon>
        <taxon>Pseudomonadota</taxon>
        <taxon>Betaproteobacteria</taxon>
        <taxon>Burkholderiales</taxon>
        <taxon>Burkholderiaceae</taxon>
        <taxon>Paraburkholderia</taxon>
    </lineage>
</organism>
<dbReference type="AlphaFoldDB" id="A0A6J5G9Z6"/>
<comment type="subcellular location">
    <subcellularLocation>
        <location evidence="1">Cell outer membrane</location>
    </subcellularLocation>
</comment>
<evidence type="ECO:0000256" key="7">
    <source>
        <dbReference type="ARBA" id="ARBA00023237"/>
    </source>
</evidence>
<protein>
    <recommendedName>
        <fullName evidence="12">Outer membrane efflux protein BepC</fullName>
    </recommendedName>
</protein>
<proteinExistence type="inferred from homology"/>
<dbReference type="SUPFAM" id="SSF56954">
    <property type="entry name" value="Outer membrane efflux proteins (OEP)"/>
    <property type="match status" value="1"/>
</dbReference>
<feature type="region of interest" description="Disordered" evidence="9">
    <location>
        <begin position="44"/>
        <end position="92"/>
    </location>
</feature>
<keyword evidence="5" id="KW-0812">Transmembrane</keyword>
<feature type="coiled-coil region" evidence="8">
    <location>
        <begin position="177"/>
        <end position="232"/>
    </location>
</feature>
<dbReference type="InterPro" id="IPR003423">
    <property type="entry name" value="OMP_efflux"/>
</dbReference>
<reference evidence="10 11" key="1">
    <citation type="submission" date="2020-04" db="EMBL/GenBank/DDBJ databases">
        <authorList>
            <person name="De Canck E."/>
        </authorList>
    </citation>
    <scope>NUCLEOTIDE SEQUENCE [LARGE SCALE GENOMIC DNA]</scope>
    <source>
        <strain evidence="10 11">LMG 27177</strain>
    </source>
</reference>
<keyword evidence="7" id="KW-0998">Cell outer membrane</keyword>
<evidence type="ECO:0000313" key="10">
    <source>
        <dbReference type="EMBL" id="CAB3796619.1"/>
    </source>
</evidence>
<evidence type="ECO:0000313" key="11">
    <source>
        <dbReference type="Proteomes" id="UP000494252"/>
    </source>
</evidence>
<feature type="compositionally biased region" description="Low complexity" evidence="9">
    <location>
        <begin position="48"/>
        <end position="59"/>
    </location>
</feature>
<comment type="similarity">
    <text evidence="2">Belongs to the outer membrane factor (OMF) (TC 1.B.17) family.</text>
</comment>
<gene>
    <name evidence="10" type="ORF">LMG27177_04066</name>
</gene>
<keyword evidence="8" id="KW-0175">Coiled coil</keyword>
<evidence type="ECO:0000256" key="6">
    <source>
        <dbReference type="ARBA" id="ARBA00023136"/>
    </source>
</evidence>
<dbReference type="NCBIfam" id="TIGR01844">
    <property type="entry name" value="type_I_sec_TolC"/>
    <property type="match status" value="1"/>
</dbReference>
<dbReference type="PANTHER" id="PTHR30026:SF22">
    <property type="entry name" value="OUTER MEMBRANE EFFLUX PROTEIN"/>
    <property type="match status" value="1"/>
</dbReference>
<evidence type="ECO:0000256" key="5">
    <source>
        <dbReference type="ARBA" id="ARBA00022692"/>
    </source>
</evidence>
<keyword evidence="4" id="KW-1134">Transmembrane beta strand</keyword>
<evidence type="ECO:0000256" key="2">
    <source>
        <dbReference type="ARBA" id="ARBA00007613"/>
    </source>
</evidence>
<dbReference type="InterPro" id="IPR051906">
    <property type="entry name" value="TolC-like"/>
</dbReference>
<dbReference type="GO" id="GO:0015288">
    <property type="term" value="F:porin activity"/>
    <property type="evidence" value="ECO:0007669"/>
    <property type="project" value="TreeGrafter"/>
</dbReference>
<evidence type="ECO:0000256" key="8">
    <source>
        <dbReference type="SAM" id="Coils"/>
    </source>
</evidence>
<evidence type="ECO:0008006" key="12">
    <source>
        <dbReference type="Google" id="ProtNLM"/>
    </source>
</evidence>
<dbReference type="GO" id="GO:1990281">
    <property type="term" value="C:efflux pump complex"/>
    <property type="evidence" value="ECO:0007669"/>
    <property type="project" value="TreeGrafter"/>
</dbReference>
<evidence type="ECO:0000256" key="1">
    <source>
        <dbReference type="ARBA" id="ARBA00004442"/>
    </source>
</evidence>
<dbReference type="EMBL" id="CADIKI010000012">
    <property type="protein sequence ID" value="CAB3796619.1"/>
    <property type="molecule type" value="Genomic_DNA"/>
</dbReference>
<dbReference type="Pfam" id="PF02321">
    <property type="entry name" value="OEP"/>
    <property type="match status" value="2"/>
</dbReference>
<dbReference type="Gene3D" id="1.20.1600.10">
    <property type="entry name" value="Outer membrane efflux proteins (OEP)"/>
    <property type="match status" value="1"/>
</dbReference>
<evidence type="ECO:0000256" key="9">
    <source>
        <dbReference type="SAM" id="MobiDB-lite"/>
    </source>
</evidence>
<dbReference type="PANTHER" id="PTHR30026">
    <property type="entry name" value="OUTER MEMBRANE PROTEIN TOLC"/>
    <property type="match status" value="1"/>
</dbReference>
<keyword evidence="11" id="KW-1185">Reference proteome</keyword>
<keyword evidence="6" id="KW-0472">Membrane</keyword>
<keyword evidence="3" id="KW-0813">Transport</keyword>
<evidence type="ECO:0000256" key="4">
    <source>
        <dbReference type="ARBA" id="ARBA00022452"/>
    </source>
</evidence>